<dbReference type="InterPro" id="IPR015915">
    <property type="entry name" value="Kelch-typ_b-propeller"/>
</dbReference>
<accession>A0AAD7ENM3</accession>
<sequence>MSAAAGSSAGPARTHPGPNEALKFAPTELKGELPFFNDWGSSAVDHQREKLYMYGGVRPRDDDNIPTSDFHCLDLKAKQWWNLTDSLKFRPRNYVFDPFFKEDNTLERRKLPALTEPAVALVSVGGGTYFFLFGGYDTENSTSELIAVDLDLLIWWFVDVQGTPLRPRLSASMVAVDNRLFIFGGRENFDSPGIRTYSIAEYTPRTRWTWRVSDAPLPPDLPLLGYGIQSTPVFNGQKILLTRGRTSEKPIDLSRESTIFFHTENHTFHDARTTMGDFPQGIAWYQTASLVVAARRPKLESVSVSPSPTKRPRGRPPKNPAPAAATPVVLTPASFQDSVMLVAWIKHTADDDDLVPEAWLYSLPPAERIRCLDIREAVWDLNMDLQAFVAVGKRLFLLGSHEGREVPDAENTGMEVDKPLPRFDIAAEISTEYLKD</sequence>
<organism evidence="4 5">
    <name type="scientific">Mycena albidolilacea</name>
    <dbReference type="NCBI Taxonomy" id="1033008"/>
    <lineage>
        <taxon>Eukaryota</taxon>
        <taxon>Fungi</taxon>
        <taxon>Dikarya</taxon>
        <taxon>Basidiomycota</taxon>
        <taxon>Agaricomycotina</taxon>
        <taxon>Agaricomycetes</taxon>
        <taxon>Agaricomycetidae</taxon>
        <taxon>Agaricales</taxon>
        <taxon>Marasmiineae</taxon>
        <taxon>Mycenaceae</taxon>
        <taxon>Mycena</taxon>
    </lineage>
</organism>
<keyword evidence="1" id="KW-0880">Kelch repeat</keyword>
<keyword evidence="5" id="KW-1185">Reference proteome</keyword>
<feature type="region of interest" description="Disordered" evidence="3">
    <location>
        <begin position="1"/>
        <end position="22"/>
    </location>
</feature>
<feature type="compositionally biased region" description="Low complexity" evidence="3">
    <location>
        <begin position="1"/>
        <end position="12"/>
    </location>
</feature>
<gene>
    <name evidence="4" type="ORF">DFH08DRAFT_748981</name>
</gene>
<keyword evidence="2" id="KW-0677">Repeat</keyword>
<reference evidence="4" key="1">
    <citation type="submission" date="2023-03" db="EMBL/GenBank/DDBJ databases">
        <title>Massive genome expansion in bonnet fungi (Mycena s.s.) driven by repeated elements and novel gene families across ecological guilds.</title>
        <authorList>
            <consortium name="Lawrence Berkeley National Laboratory"/>
            <person name="Harder C.B."/>
            <person name="Miyauchi S."/>
            <person name="Viragh M."/>
            <person name="Kuo A."/>
            <person name="Thoen E."/>
            <person name="Andreopoulos B."/>
            <person name="Lu D."/>
            <person name="Skrede I."/>
            <person name="Drula E."/>
            <person name="Henrissat B."/>
            <person name="Morin E."/>
            <person name="Kohler A."/>
            <person name="Barry K."/>
            <person name="LaButti K."/>
            <person name="Morin E."/>
            <person name="Salamov A."/>
            <person name="Lipzen A."/>
            <person name="Mereny Z."/>
            <person name="Hegedus B."/>
            <person name="Baldrian P."/>
            <person name="Stursova M."/>
            <person name="Weitz H."/>
            <person name="Taylor A."/>
            <person name="Grigoriev I.V."/>
            <person name="Nagy L.G."/>
            <person name="Martin F."/>
            <person name="Kauserud H."/>
        </authorList>
    </citation>
    <scope>NUCLEOTIDE SEQUENCE</scope>
    <source>
        <strain evidence="4">CBHHK002</strain>
    </source>
</reference>
<dbReference type="Gene3D" id="2.120.10.80">
    <property type="entry name" value="Kelch-type beta propeller"/>
    <property type="match status" value="1"/>
</dbReference>
<protein>
    <recommendedName>
        <fullName evidence="6">Kelch repeat-containing protein</fullName>
    </recommendedName>
</protein>
<dbReference type="PANTHER" id="PTHR46093:SF18">
    <property type="entry name" value="FIBRONECTIN TYPE-III DOMAIN-CONTAINING PROTEIN"/>
    <property type="match status" value="1"/>
</dbReference>
<evidence type="ECO:0000313" key="4">
    <source>
        <dbReference type="EMBL" id="KAJ7337668.1"/>
    </source>
</evidence>
<dbReference type="Proteomes" id="UP001218218">
    <property type="component" value="Unassembled WGS sequence"/>
</dbReference>
<dbReference type="EMBL" id="JARIHO010000029">
    <property type="protein sequence ID" value="KAJ7337668.1"/>
    <property type="molecule type" value="Genomic_DNA"/>
</dbReference>
<evidence type="ECO:0000256" key="3">
    <source>
        <dbReference type="SAM" id="MobiDB-lite"/>
    </source>
</evidence>
<evidence type="ECO:0000256" key="1">
    <source>
        <dbReference type="ARBA" id="ARBA00022441"/>
    </source>
</evidence>
<evidence type="ECO:0000313" key="5">
    <source>
        <dbReference type="Proteomes" id="UP001218218"/>
    </source>
</evidence>
<feature type="region of interest" description="Disordered" evidence="3">
    <location>
        <begin position="301"/>
        <end position="325"/>
    </location>
</feature>
<evidence type="ECO:0000256" key="2">
    <source>
        <dbReference type="ARBA" id="ARBA00022737"/>
    </source>
</evidence>
<proteinExistence type="predicted"/>
<dbReference type="PANTHER" id="PTHR46093">
    <property type="entry name" value="ACYL-COA-BINDING DOMAIN-CONTAINING PROTEIN 5"/>
    <property type="match status" value="1"/>
</dbReference>
<evidence type="ECO:0008006" key="6">
    <source>
        <dbReference type="Google" id="ProtNLM"/>
    </source>
</evidence>
<dbReference type="SUPFAM" id="SSF117281">
    <property type="entry name" value="Kelch motif"/>
    <property type="match status" value="1"/>
</dbReference>
<dbReference type="AlphaFoldDB" id="A0AAD7ENM3"/>
<name>A0AAD7ENM3_9AGAR</name>
<comment type="caution">
    <text evidence="4">The sequence shown here is derived from an EMBL/GenBank/DDBJ whole genome shotgun (WGS) entry which is preliminary data.</text>
</comment>